<reference evidence="1 2" key="1">
    <citation type="submission" date="2017-11" db="EMBL/GenBank/DDBJ databases">
        <authorList>
            <person name="Mikolon A."/>
            <person name="Lin K.X."/>
            <person name="Rigg S.J."/>
            <person name="Wilson J.M."/>
            <person name="Nayek S."/>
            <person name="Hughes L.E."/>
            <person name="Garlena R.A."/>
            <person name="Russell D.A."/>
            <person name="Pope W.H."/>
            <person name="Jacobs-Sera D."/>
            <person name="Hendrix R.W."/>
            <person name="Hatfull G.F."/>
        </authorList>
    </citation>
    <scope>NUCLEOTIDE SEQUENCE [LARGE SCALE GENOMIC DNA]</scope>
</reference>
<evidence type="ECO:0008006" key="3">
    <source>
        <dbReference type="Google" id="ProtNLM"/>
    </source>
</evidence>
<keyword evidence="2" id="KW-1185">Reference proteome</keyword>
<organism evidence="1 2">
    <name type="scientific">Streptomyces phage AbbeyMikolon</name>
    <dbReference type="NCBI Taxonomy" id="2059880"/>
    <lineage>
        <taxon>Viruses</taxon>
        <taxon>Duplodnaviria</taxon>
        <taxon>Heunggongvirae</taxon>
        <taxon>Uroviricota</taxon>
        <taxon>Caudoviricetes</taxon>
        <taxon>Abbeymikolonvirus</taxon>
        <taxon>Abbeymikolonvirus abbeymikolon</taxon>
    </lineage>
</organism>
<evidence type="ECO:0000313" key="1">
    <source>
        <dbReference type="EMBL" id="AUG87111.1"/>
    </source>
</evidence>
<gene>
    <name evidence="1" type="ORF">SEA_ABBEYMIKOLON_40</name>
</gene>
<proteinExistence type="predicted"/>
<dbReference type="EMBL" id="MG593800">
    <property type="protein sequence ID" value="AUG87111.1"/>
    <property type="molecule type" value="Genomic_DNA"/>
</dbReference>
<protein>
    <recommendedName>
        <fullName evidence="3">Holliday junction resolvase</fullName>
    </recommendedName>
</protein>
<evidence type="ECO:0000313" key="2">
    <source>
        <dbReference type="Proteomes" id="UP000241350"/>
    </source>
</evidence>
<sequence>MANPSKARGTAWESSTRDYLNEALGLYWPDWQERRRNGLTQWRDPMDPANIKRQAQEGAKDVGDIHAWPFILEAKDVKNPAVPTWMRQAKAEAFNAGFPYYVVVHKYRNANVRFGRVHMDVRTFTAVRRHLGLTSRQMWELYSFTLSKPLRGLDTSRWYFTTNLWHFAALLRAVRAASR</sequence>
<dbReference type="Proteomes" id="UP000241350">
    <property type="component" value="Segment"/>
</dbReference>
<name>A0A2H5BLF2_9CAUD</name>
<accession>A0A2H5BLF2</accession>